<proteinExistence type="predicted"/>
<dbReference type="Proteomes" id="UP000326903">
    <property type="component" value="Unassembled WGS sequence"/>
</dbReference>
<evidence type="ECO:0000259" key="2">
    <source>
        <dbReference type="Pfam" id="PF10988"/>
    </source>
</evidence>
<keyword evidence="1" id="KW-0732">Signal</keyword>
<dbReference type="AlphaFoldDB" id="A0A5J5IDH8"/>
<sequence length="236" mass="25091">MKYLFIFLFIIISFPVFSQETVINDANATGRDVTPFAGIKVSGGIDVYLSQADSYSLAVSASEEKYRDNIKTEVKNGILVISYNDHFGRNYGDKKLRAYISFKTLESLEGSGASDIMINGTLTLSSVRVKLSGASNIKGSVKITNFSLDLSGASTVTINGTAQNLKLDASGASDIKNYDLQVENCVAKLSGASDVRLTISNSISASASGASTLYYQGNPDKKDVATSGASSVSQRN</sequence>
<gene>
    <name evidence="3" type="ORF">FW778_18360</name>
</gene>
<evidence type="ECO:0000313" key="3">
    <source>
        <dbReference type="EMBL" id="KAA9036580.1"/>
    </source>
</evidence>
<organism evidence="3 4">
    <name type="scientific">Ginsengibacter hankyongi</name>
    <dbReference type="NCBI Taxonomy" id="2607284"/>
    <lineage>
        <taxon>Bacteria</taxon>
        <taxon>Pseudomonadati</taxon>
        <taxon>Bacteroidota</taxon>
        <taxon>Chitinophagia</taxon>
        <taxon>Chitinophagales</taxon>
        <taxon>Chitinophagaceae</taxon>
        <taxon>Ginsengibacter</taxon>
    </lineage>
</organism>
<dbReference type="RefSeq" id="WP_150416322.1">
    <property type="nucleotide sequence ID" value="NZ_VYQF01000007.1"/>
</dbReference>
<feature type="chain" id="PRO_5023852459" evidence="1">
    <location>
        <begin position="19"/>
        <end position="236"/>
    </location>
</feature>
<feature type="domain" description="Putative auto-transporter adhesin head GIN" evidence="2">
    <location>
        <begin position="36"/>
        <end position="219"/>
    </location>
</feature>
<name>A0A5J5IDH8_9BACT</name>
<keyword evidence="4" id="KW-1185">Reference proteome</keyword>
<dbReference type="InterPro" id="IPR021255">
    <property type="entry name" value="DUF2807"/>
</dbReference>
<comment type="caution">
    <text evidence="3">The sequence shown here is derived from an EMBL/GenBank/DDBJ whole genome shotgun (WGS) entry which is preliminary data.</text>
</comment>
<dbReference type="Pfam" id="PF10988">
    <property type="entry name" value="DUF2807"/>
    <property type="match status" value="1"/>
</dbReference>
<accession>A0A5J5IDH8</accession>
<evidence type="ECO:0000313" key="4">
    <source>
        <dbReference type="Proteomes" id="UP000326903"/>
    </source>
</evidence>
<dbReference type="Gene3D" id="2.160.20.120">
    <property type="match status" value="1"/>
</dbReference>
<evidence type="ECO:0000256" key="1">
    <source>
        <dbReference type="SAM" id="SignalP"/>
    </source>
</evidence>
<dbReference type="EMBL" id="VYQF01000007">
    <property type="protein sequence ID" value="KAA9036580.1"/>
    <property type="molecule type" value="Genomic_DNA"/>
</dbReference>
<reference evidence="3 4" key="1">
    <citation type="submission" date="2019-09" db="EMBL/GenBank/DDBJ databases">
        <title>Draft genome sequence of Ginsengibacter sp. BR5-29.</title>
        <authorList>
            <person name="Im W.-T."/>
        </authorList>
    </citation>
    <scope>NUCLEOTIDE SEQUENCE [LARGE SCALE GENOMIC DNA]</scope>
    <source>
        <strain evidence="3 4">BR5-29</strain>
    </source>
</reference>
<feature type="signal peptide" evidence="1">
    <location>
        <begin position="1"/>
        <end position="18"/>
    </location>
</feature>
<protein>
    <submittedName>
        <fullName evidence="3">DUF2807 domain-containing protein</fullName>
    </submittedName>
</protein>